<dbReference type="InterPro" id="IPR004659">
    <property type="entry name" value="RNase_E/G"/>
</dbReference>
<evidence type="ECO:0000313" key="9">
    <source>
        <dbReference type="Proteomes" id="UP000192997"/>
    </source>
</evidence>
<dbReference type="RefSeq" id="WP_009342389.1">
    <property type="nucleotide sequence ID" value="NZ_NBYN01000051.1"/>
</dbReference>
<dbReference type="GO" id="GO:0005737">
    <property type="term" value="C:cytoplasm"/>
    <property type="evidence" value="ECO:0007669"/>
    <property type="project" value="TreeGrafter"/>
</dbReference>
<dbReference type="GO" id="GO:0016787">
    <property type="term" value="F:hydrolase activity"/>
    <property type="evidence" value="ECO:0007669"/>
    <property type="project" value="UniProtKB-KW"/>
</dbReference>
<feature type="region of interest" description="Disordered" evidence="6">
    <location>
        <begin position="652"/>
        <end position="691"/>
    </location>
</feature>
<dbReference type="InterPro" id="IPR019307">
    <property type="entry name" value="RNA-bd_AU-1/RNase_E/G"/>
</dbReference>
<dbReference type="PANTHER" id="PTHR30001:SF0">
    <property type="entry name" value="RIBONUCLEASE G"/>
    <property type="match status" value="1"/>
</dbReference>
<dbReference type="CDD" id="cd04453">
    <property type="entry name" value="S1_RNase_E"/>
    <property type="match status" value="1"/>
</dbReference>
<comment type="cofactor">
    <cofactor evidence="1">
        <name>Mg(2+)</name>
        <dbReference type="ChEBI" id="CHEBI:18420"/>
    </cofactor>
</comment>
<dbReference type="GO" id="GO:0003723">
    <property type="term" value="F:RNA binding"/>
    <property type="evidence" value="ECO:0007669"/>
    <property type="project" value="UniProtKB-KW"/>
</dbReference>
<reference evidence="9" key="1">
    <citation type="submission" date="2017-04" db="EMBL/GenBank/DDBJ databases">
        <authorList>
            <person name="Abreu V.A."/>
            <person name="Popin R.V."/>
            <person name="Rigonato J."/>
            <person name="Andreote A.P."/>
            <person name="Schaker P.C."/>
            <person name="Hoff-Risseti C."/>
            <person name="Alvarenga D.O."/>
            <person name="Varani A.M."/>
            <person name="Fiore M.F."/>
        </authorList>
    </citation>
    <scope>NUCLEOTIDE SEQUENCE [LARGE SCALE GENOMIC DNA]</scope>
    <source>
        <strain evidence="9">CENA303</strain>
    </source>
</reference>
<protein>
    <submittedName>
        <fullName evidence="8">Ribonuclease E/G</fullName>
    </submittedName>
</protein>
<dbReference type="Proteomes" id="UP000192997">
    <property type="component" value="Unassembled WGS sequence"/>
</dbReference>
<evidence type="ECO:0000313" key="8">
    <source>
        <dbReference type="EMBL" id="OSO90006.1"/>
    </source>
</evidence>
<evidence type="ECO:0000256" key="2">
    <source>
        <dbReference type="ARBA" id="ARBA00022723"/>
    </source>
</evidence>
<keyword evidence="2" id="KW-0479">Metal-binding</keyword>
<dbReference type="AlphaFoldDB" id="A0A1X4G5T6"/>
<dbReference type="Pfam" id="PF10150">
    <property type="entry name" value="RNase_E_G"/>
    <property type="match status" value="1"/>
</dbReference>
<name>A0A1X4G5T6_9CYAN</name>
<dbReference type="PROSITE" id="PS50126">
    <property type="entry name" value="S1"/>
    <property type="match status" value="1"/>
</dbReference>
<dbReference type="GO" id="GO:0004540">
    <property type="term" value="F:RNA nuclease activity"/>
    <property type="evidence" value="ECO:0007669"/>
    <property type="project" value="InterPro"/>
</dbReference>
<proteinExistence type="predicted"/>
<feature type="compositionally biased region" description="Basic residues" evidence="6">
    <location>
        <begin position="680"/>
        <end position="691"/>
    </location>
</feature>
<dbReference type="PANTHER" id="PTHR30001">
    <property type="entry name" value="RIBONUCLEASE"/>
    <property type="match status" value="1"/>
</dbReference>
<evidence type="ECO:0000256" key="3">
    <source>
        <dbReference type="ARBA" id="ARBA00022801"/>
    </source>
</evidence>
<accession>A0A1X4G5T6</accession>
<organism evidence="8 9">
    <name type="scientific">Cylindrospermopsis raciborskii CENA303</name>
    <dbReference type="NCBI Taxonomy" id="1170769"/>
    <lineage>
        <taxon>Bacteria</taxon>
        <taxon>Bacillati</taxon>
        <taxon>Cyanobacteriota</taxon>
        <taxon>Cyanophyceae</taxon>
        <taxon>Nostocales</taxon>
        <taxon>Aphanizomenonaceae</taxon>
        <taxon>Cylindrospermopsis</taxon>
    </lineage>
</organism>
<dbReference type="GO" id="GO:0046872">
    <property type="term" value="F:metal ion binding"/>
    <property type="evidence" value="ECO:0007669"/>
    <property type="project" value="UniProtKB-KW"/>
</dbReference>
<dbReference type="InterPro" id="IPR003029">
    <property type="entry name" value="S1_domain"/>
</dbReference>
<keyword evidence="5" id="KW-0694">RNA-binding</keyword>
<evidence type="ECO:0000259" key="7">
    <source>
        <dbReference type="PROSITE" id="PS50126"/>
    </source>
</evidence>
<keyword evidence="4" id="KW-0460">Magnesium</keyword>
<evidence type="ECO:0000256" key="5">
    <source>
        <dbReference type="ARBA" id="ARBA00022884"/>
    </source>
</evidence>
<dbReference type="SUPFAM" id="SSF50249">
    <property type="entry name" value="Nucleic acid-binding proteins"/>
    <property type="match status" value="1"/>
</dbReference>
<dbReference type="InterPro" id="IPR012340">
    <property type="entry name" value="NA-bd_OB-fold"/>
</dbReference>
<dbReference type="SMART" id="SM00316">
    <property type="entry name" value="S1"/>
    <property type="match status" value="1"/>
</dbReference>
<sequence>MPKQIIIAEQHQIAAVFSEDQIQELVVATGHHQIGDIYLGVVENVLPGIDAAFVNIGDPERNGFIHVTDLGPLKIKRSSAAITELLTPQQKVLVQVMKEPTGTKGPRLTGNITMPGRYVVLMPYGKGVNLSRRIKNESERNRLRALAILIKPAGMGILVRTEAEGKPEEAIIEDLELLQKQWEVIQQEAASTRAPSLLNRDDDFIQRVLRDMYGADVNRIVVDSSTGLRRVKQYLQNWSGGQTPQGVLLDHHRDRSPILEYFRINAAIREALRPRVDLPSGGYIIIEPTEALTVIDVNSGSFTRSATARETVLWTNCEAATEIARQLRLRNIAGVIVVDFIDMESRRDQLQVLEHFNKTLKADKARPQIAQLTELGLVELTRKRQGQNIYELFGESCPTCGGLGHIVHLPGEVENRMPIPAAEVPEKFTPAQPREIRTPVVRVPEIREPREIFDGFGEAFDTDSEVSHLVNHPSYQELGDHKRRTRTRRSRIGAANLKEESRPEVSGFGGEMDSDLETDTELSSLVDIPSLLSESLLVKESPKTSTFGRVGWTERPERTKVKIEPIKPVIEPPQIVQVEMTDQEQDMFALMGISPGVKLETEAKSPKSVIYNIMQPGEITSDTGEFDMDSMLEEKPKLEFPKVKLPTSKVPLAIEPPTEQSGNIGFEALSEDESNLYSPTRRRRRRPSAQE</sequence>
<dbReference type="EMBL" id="NBYN01000051">
    <property type="protein sequence ID" value="OSO90006.1"/>
    <property type="molecule type" value="Genomic_DNA"/>
</dbReference>
<keyword evidence="3" id="KW-0378">Hydrolase</keyword>
<evidence type="ECO:0000256" key="1">
    <source>
        <dbReference type="ARBA" id="ARBA00001946"/>
    </source>
</evidence>
<dbReference type="NCBIfam" id="TIGR00757">
    <property type="entry name" value="RNaseEG"/>
    <property type="match status" value="1"/>
</dbReference>
<gene>
    <name evidence="8" type="ORF">B7O87_09950</name>
</gene>
<evidence type="ECO:0000256" key="6">
    <source>
        <dbReference type="SAM" id="MobiDB-lite"/>
    </source>
</evidence>
<feature type="domain" description="S1 motif" evidence="7">
    <location>
        <begin position="35"/>
        <end position="117"/>
    </location>
</feature>
<comment type="caution">
    <text evidence="8">The sequence shown here is derived from an EMBL/GenBank/DDBJ whole genome shotgun (WGS) entry which is preliminary data.</text>
</comment>
<dbReference type="GO" id="GO:0006364">
    <property type="term" value="P:rRNA processing"/>
    <property type="evidence" value="ECO:0007669"/>
    <property type="project" value="TreeGrafter"/>
</dbReference>
<evidence type="ECO:0000256" key="4">
    <source>
        <dbReference type="ARBA" id="ARBA00022842"/>
    </source>
</evidence>
<dbReference type="Gene3D" id="2.40.50.140">
    <property type="entry name" value="Nucleic acid-binding proteins"/>
    <property type="match status" value="1"/>
</dbReference>